<dbReference type="BioCyc" id="PMAR59922:G1G80-1361-MONOMER"/>
<keyword evidence="1" id="KW-0813">Transport</keyword>
<accession>A2CA00</accession>
<dbReference type="AlphaFoldDB" id="A2CA00"/>
<dbReference type="Gene3D" id="3.40.50.300">
    <property type="entry name" value="P-loop containing nucleotide triphosphate hydrolases"/>
    <property type="match status" value="1"/>
</dbReference>
<keyword evidence="2" id="KW-0547">Nucleotide-binding</keyword>
<dbReference type="InterPro" id="IPR003439">
    <property type="entry name" value="ABC_transporter-like_ATP-bd"/>
</dbReference>
<dbReference type="GO" id="GO:0005524">
    <property type="term" value="F:ATP binding"/>
    <property type="evidence" value="ECO:0007669"/>
    <property type="project" value="UniProtKB-KW"/>
</dbReference>
<dbReference type="SUPFAM" id="SSF52540">
    <property type="entry name" value="P-loop containing nucleoside triphosphate hydrolases"/>
    <property type="match status" value="1"/>
</dbReference>
<name>A2CA00_PROM3</name>
<evidence type="ECO:0000313" key="5">
    <source>
        <dbReference type="EMBL" id="ABM78310.1"/>
    </source>
</evidence>
<keyword evidence="3" id="KW-0067">ATP-binding</keyword>
<dbReference type="SMART" id="SM00382">
    <property type="entry name" value="AAA"/>
    <property type="match status" value="1"/>
</dbReference>
<organism evidence="5 6">
    <name type="scientific">Prochlorococcus marinus (strain MIT 9303)</name>
    <dbReference type="NCBI Taxonomy" id="59922"/>
    <lineage>
        <taxon>Bacteria</taxon>
        <taxon>Bacillati</taxon>
        <taxon>Cyanobacteriota</taxon>
        <taxon>Cyanophyceae</taxon>
        <taxon>Synechococcales</taxon>
        <taxon>Prochlorococcaceae</taxon>
        <taxon>Prochlorococcus</taxon>
    </lineage>
</organism>
<evidence type="ECO:0000259" key="4">
    <source>
        <dbReference type="PROSITE" id="PS50893"/>
    </source>
</evidence>
<reference evidence="5 6" key="1">
    <citation type="journal article" date="2007" name="PLoS Genet.">
        <title>Patterns and implications of gene gain and loss in the evolution of Prochlorococcus.</title>
        <authorList>
            <person name="Kettler G.C."/>
            <person name="Martiny A.C."/>
            <person name="Huang K."/>
            <person name="Zucker J."/>
            <person name="Coleman M.L."/>
            <person name="Rodrigue S."/>
            <person name="Chen F."/>
            <person name="Lapidus A."/>
            <person name="Ferriera S."/>
            <person name="Johnson J."/>
            <person name="Steglich C."/>
            <person name="Church G.M."/>
            <person name="Richardson P."/>
            <person name="Chisholm S.W."/>
        </authorList>
    </citation>
    <scope>NUCLEOTIDE SEQUENCE [LARGE SCALE GENOMIC DNA]</scope>
    <source>
        <strain evidence="5 6">MIT 9303</strain>
    </source>
</reference>
<proteinExistence type="predicted"/>
<dbReference type="PROSITE" id="PS50893">
    <property type="entry name" value="ABC_TRANSPORTER_2"/>
    <property type="match status" value="1"/>
</dbReference>
<evidence type="ECO:0000313" key="6">
    <source>
        <dbReference type="Proteomes" id="UP000002274"/>
    </source>
</evidence>
<protein>
    <submittedName>
        <fullName evidence="5">Possible ABC transporter component, ATP binding protein</fullName>
    </submittedName>
</protein>
<dbReference type="Pfam" id="PF00005">
    <property type="entry name" value="ABC_tran"/>
    <property type="match status" value="1"/>
</dbReference>
<dbReference type="InterPro" id="IPR003593">
    <property type="entry name" value="AAA+_ATPase"/>
</dbReference>
<dbReference type="Proteomes" id="UP000002274">
    <property type="component" value="Chromosome"/>
</dbReference>
<dbReference type="PANTHER" id="PTHR42734">
    <property type="entry name" value="METAL TRANSPORT SYSTEM ATP-BINDING PROTEIN TM_0124-RELATED"/>
    <property type="match status" value="1"/>
</dbReference>
<evidence type="ECO:0000256" key="3">
    <source>
        <dbReference type="ARBA" id="ARBA00022840"/>
    </source>
</evidence>
<evidence type="ECO:0000256" key="1">
    <source>
        <dbReference type="ARBA" id="ARBA00022448"/>
    </source>
</evidence>
<dbReference type="InterPro" id="IPR050153">
    <property type="entry name" value="Metal_Ion_Import_ABC"/>
</dbReference>
<gene>
    <name evidence="5" type="primary">modF</name>
    <name evidence="5" type="ordered locus">P9303_15661</name>
</gene>
<dbReference type="KEGG" id="pmf:P9303_15661"/>
<dbReference type="GO" id="GO:0016887">
    <property type="term" value="F:ATP hydrolysis activity"/>
    <property type="evidence" value="ECO:0007669"/>
    <property type="project" value="InterPro"/>
</dbReference>
<dbReference type="RefSeq" id="WP_011826201.1">
    <property type="nucleotide sequence ID" value="NC_008820.1"/>
</dbReference>
<dbReference type="STRING" id="59922.P9303_15661"/>
<evidence type="ECO:0000256" key="2">
    <source>
        <dbReference type="ARBA" id="ARBA00022741"/>
    </source>
</evidence>
<dbReference type="EMBL" id="CP000554">
    <property type="protein sequence ID" value="ABM78310.1"/>
    <property type="molecule type" value="Genomic_DNA"/>
</dbReference>
<dbReference type="InterPro" id="IPR027417">
    <property type="entry name" value="P-loop_NTPase"/>
</dbReference>
<sequence>MKDENPWLEIKDVEAWLGPTQVFRSLTLRLIQGENTAILGPNGSGKTALVKLISRNIYPIVKRGSSLKIFGNQTIKLNQLRSRIGVVSTDLEVRTPDLISAMDVVLSGLYGSIGINRNLIPKEEEIKQVQKLISELGFEDIYARPFGQLSDGERRRLLIARAMINKPEILILDEPTNGLDLKARHQLLKCIRMLCNGETTIILITHRVEDIVKEMQRTIFLKKGEIIRYGSTNDLLQSEPLGKLYDTPLEVIFVNGHYQVIPG</sequence>
<feature type="domain" description="ABC transporter" evidence="4">
    <location>
        <begin position="8"/>
        <end position="248"/>
    </location>
</feature>
<dbReference type="HOGENOM" id="CLU_000604_1_11_3"/>